<keyword evidence="2" id="KW-0732">Signal</keyword>
<feature type="signal peptide" evidence="2">
    <location>
        <begin position="1"/>
        <end position="26"/>
    </location>
</feature>
<reference evidence="4" key="1">
    <citation type="journal article" date="2019" name="Int. J. Syst. Evol. Microbiol.">
        <title>The Global Catalogue of Microorganisms (GCM) 10K type strain sequencing project: providing services to taxonomists for standard genome sequencing and annotation.</title>
        <authorList>
            <consortium name="The Broad Institute Genomics Platform"/>
            <consortium name="The Broad Institute Genome Sequencing Center for Infectious Disease"/>
            <person name="Wu L."/>
            <person name="Ma J."/>
        </authorList>
    </citation>
    <scope>NUCLEOTIDE SEQUENCE [LARGE SCALE GENOMIC DNA]</scope>
    <source>
        <strain evidence="4">JCM 14370</strain>
    </source>
</reference>
<evidence type="ECO:0000313" key="4">
    <source>
        <dbReference type="Proteomes" id="UP000632222"/>
    </source>
</evidence>
<comment type="caution">
    <text evidence="3">The sequence shown here is derived from an EMBL/GenBank/DDBJ whole genome shotgun (WGS) entry which is preliminary data.</text>
</comment>
<accession>A0ABQ2D9I0</accession>
<protein>
    <submittedName>
        <fullName evidence="3">Uncharacterized protein</fullName>
    </submittedName>
</protein>
<proteinExistence type="predicted"/>
<evidence type="ECO:0000256" key="1">
    <source>
        <dbReference type="SAM" id="Phobius"/>
    </source>
</evidence>
<dbReference type="EMBL" id="BMOD01000018">
    <property type="protein sequence ID" value="GGJ48138.1"/>
    <property type="molecule type" value="Genomic_DNA"/>
</dbReference>
<keyword evidence="1" id="KW-0812">Transmembrane</keyword>
<feature type="transmembrane region" description="Helical" evidence="1">
    <location>
        <begin position="44"/>
        <end position="64"/>
    </location>
</feature>
<dbReference type="RefSeq" id="WP_189005346.1">
    <property type="nucleotide sequence ID" value="NZ_BMOD01000018.1"/>
</dbReference>
<keyword evidence="1" id="KW-1133">Transmembrane helix</keyword>
<evidence type="ECO:0000313" key="3">
    <source>
        <dbReference type="EMBL" id="GGJ48138.1"/>
    </source>
</evidence>
<feature type="chain" id="PRO_5045480389" evidence="2">
    <location>
        <begin position="27"/>
        <end position="118"/>
    </location>
</feature>
<gene>
    <name evidence="3" type="ORF">GCM10008938_37700</name>
</gene>
<keyword evidence="1" id="KW-0472">Membrane</keyword>
<evidence type="ECO:0000256" key="2">
    <source>
        <dbReference type="SAM" id="SignalP"/>
    </source>
</evidence>
<dbReference type="Proteomes" id="UP000632222">
    <property type="component" value="Unassembled WGS sequence"/>
</dbReference>
<name>A0ABQ2D9I0_9DEIO</name>
<keyword evidence="4" id="KW-1185">Reference proteome</keyword>
<sequence length="118" mass="12418">MLKNKNLALRLQLILVATLFAGSAGATSSTVDFLNAFCPVMYEWGYMILFLLGVLGVFGGLMAFKTNPKAAIPSLGVGLVFIGAGVVVGFFMKEAIQLIPAGSWKTTLTGSKCNNPNA</sequence>
<organism evidence="3 4">
    <name type="scientific">Deinococcus roseus</name>
    <dbReference type="NCBI Taxonomy" id="392414"/>
    <lineage>
        <taxon>Bacteria</taxon>
        <taxon>Thermotogati</taxon>
        <taxon>Deinococcota</taxon>
        <taxon>Deinococci</taxon>
        <taxon>Deinococcales</taxon>
        <taxon>Deinococcaceae</taxon>
        <taxon>Deinococcus</taxon>
    </lineage>
</organism>
<feature type="transmembrane region" description="Helical" evidence="1">
    <location>
        <begin position="71"/>
        <end position="92"/>
    </location>
</feature>